<name>A0ABP8FIN2_9BACT</name>
<feature type="transmembrane region" description="Helical" evidence="1">
    <location>
        <begin position="45"/>
        <end position="65"/>
    </location>
</feature>
<keyword evidence="1" id="KW-1133">Transmembrane helix</keyword>
<reference evidence="3" key="1">
    <citation type="journal article" date="2019" name="Int. J. Syst. Evol. Microbiol.">
        <title>The Global Catalogue of Microorganisms (GCM) 10K type strain sequencing project: providing services to taxonomists for standard genome sequencing and annotation.</title>
        <authorList>
            <consortium name="The Broad Institute Genomics Platform"/>
            <consortium name="The Broad Institute Genome Sequencing Center for Infectious Disease"/>
            <person name="Wu L."/>
            <person name="Ma J."/>
        </authorList>
    </citation>
    <scope>NUCLEOTIDE SEQUENCE [LARGE SCALE GENOMIC DNA]</scope>
    <source>
        <strain evidence="3">JCM 17664</strain>
    </source>
</reference>
<gene>
    <name evidence="2" type="ORF">GCM10023143_08830</name>
</gene>
<dbReference type="EMBL" id="BAABFN010000001">
    <property type="protein sequence ID" value="GAA4304417.1"/>
    <property type="molecule type" value="Genomic_DNA"/>
</dbReference>
<proteinExistence type="predicted"/>
<accession>A0ABP8FIN2</accession>
<feature type="transmembrane region" description="Helical" evidence="1">
    <location>
        <begin position="21"/>
        <end position="39"/>
    </location>
</feature>
<keyword evidence="3" id="KW-1185">Reference proteome</keyword>
<evidence type="ECO:0000256" key="1">
    <source>
        <dbReference type="SAM" id="Phobius"/>
    </source>
</evidence>
<evidence type="ECO:0000313" key="3">
    <source>
        <dbReference type="Proteomes" id="UP001501207"/>
    </source>
</evidence>
<organism evidence="2 3">
    <name type="scientific">Compostibacter hankyongensis</name>
    <dbReference type="NCBI Taxonomy" id="1007089"/>
    <lineage>
        <taxon>Bacteria</taxon>
        <taxon>Pseudomonadati</taxon>
        <taxon>Bacteroidota</taxon>
        <taxon>Chitinophagia</taxon>
        <taxon>Chitinophagales</taxon>
        <taxon>Chitinophagaceae</taxon>
        <taxon>Compostibacter</taxon>
    </lineage>
</organism>
<dbReference type="Proteomes" id="UP001501207">
    <property type="component" value="Unassembled WGS sequence"/>
</dbReference>
<protein>
    <submittedName>
        <fullName evidence="2">Uncharacterized protein</fullName>
    </submittedName>
</protein>
<dbReference type="RefSeq" id="WP_344975977.1">
    <property type="nucleotide sequence ID" value="NZ_BAABFN010000001.1"/>
</dbReference>
<evidence type="ECO:0000313" key="2">
    <source>
        <dbReference type="EMBL" id="GAA4304417.1"/>
    </source>
</evidence>
<keyword evidence="1" id="KW-0472">Membrane</keyword>
<comment type="caution">
    <text evidence="2">The sequence shown here is derived from an EMBL/GenBank/DDBJ whole genome shotgun (WGS) entry which is preliminary data.</text>
</comment>
<sequence length="74" mass="8300">MAQSSDSSNHTFTPAEKKAHNFYWASAFFAVLGTIFLFVYWPVGIFLIVVMICCVTGAILQPTTLPEEDRQRNA</sequence>
<keyword evidence="1" id="KW-0812">Transmembrane</keyword>